<dbReference type="Pfam" id="PF00069">
    <property type="entry name" value="Pkinase"/>
    <property type="match status" value="1"/>
</dbReference>
<dbReference type="GO" id="GO:0005524">
    <property type="term" value="F:ATP binding"/>
    <property type="evidence" value="ECO:0007669"/>
    <property type="project" value="UniProtKB-UniRule"/>
</dbReference>
<dbReference type="Pfam" id="PF24289">
    <property type="entry name" value="DUF7477"/>
    <property type="match status" value="1"/>
</dbReference>
<dbReference type="RefSeq" id="XP_005535760.1">
    <property type="nucleotide sequence ID" value="XM_005535703.1"/>
</dbReference>
<dbReference type="InterPro" id="IPR017441">
    <property type="entry name" value="Protein_kinase_ATP_BS"/>
</dbReference>
<evidence type="ECO:0000256" key="1">
    <source>
        <dbReference type="ARBA" id="ARBA00012513"/>
    </source>
</evidence>
<dbReference type="InterPro" id="IPR008271">
    <property type="entry name" value="Ser/Thr_kinase_AS"/>
</dbReference>
<dbReference type="STRING" id="280699.M1V746"/>
<keyword evidence="7" id="KW-0808">Transferase</keyword>
<dbReference type="InterPro" id="IPR000719">
    <property type="entry name" value="Prot_kinase_dom"/>
</dbReference>
<dbReference type="AlphaFoldDB" id="M1V746"/>
<evidence type="ECO:0000313" key="7">
    <source>
        <dbReference type="EMBL" id="BAM79474.1"/>
    </source>
</evidence>
<keyword evidence="3 4" id="KW-0067">ATP-binding</keyword>
<organism evidence="7 8">
    <name type="scientific">Cyanidioschyzon merolae (strain NIES-3377 / 10D)</name>
    <name type="common">Unicellular red alga</name>
    <dbReference type="NCBI Taxonomy" id="280699"/>
    <lineage>
        <taxon>Eukaryota</taxon>
        <taxon>Rhodophyta</taxon>
        <taxon>Bangiophyceae</taxon>
        <taxon>Cyanidiales</taxon>
        <taxon>Cyanidiaceae</taxon>
        <taxon>Cyanidioschyzon</taxon>
    </lineage>
</organism>
<dbReference type="GeneID" id="16993035"/>
<keyword evidence="7" id="KW-0418">Kinase</keyword>
<proteinExistence type="predicted"/>
<evidence type="ECO:0000256" key="4">
    <source>
        <dbReference type="PROSITE-ProRule" id="PRU10141"/>
    </source>
</evidence>
<dbReference type="EC" id="2.7.11.1" evidence="1"/>
<protein>
    <recommendedName>
        <fullName evidence="1">non-specific serine/threonine protein kinase</fullName>
        <ecNumber evidence="1">2.7.11.1</ecNumber>
    </recommendedName>
</protein>
<dbReference type="InterPro" id="IPR050235">
    <property type="entry name" value="CK1_Ser-Thr_kinase"/>
</dbReference>
<name>M1V746_CYAM1</name>
<keyword evidence="8" id="KW-1185">Reference proteome</keyword>
<dbReference type="Gene3D" id="1.10.510.10">
    <property type="entry name" value="Transferase(Phosphotransferase) domain 1"/>
    <property type="match status" value="2"/>
</dbReference>
<dbReference type="PROSITE" id="PS00107">
    <property type="entry name" value="PROTEIN_KINASE_ATP"/>
    <property type="match status" value="1"/>
</dbReference>
<feature type="domain" description="Protein kinase" evidence="6">
    <location>
        <begin position="49"/>
        <end position="379"/>
    </location>
</feature>
<dbReference type="GO" id="GO:0004674">
    <property type="term" value="F:protein serine/threonine kinase activity"/>
    <property type="evidence" value="ECO:0007669"/>
    <property type="project" value="UniProtKB-EC"/>
</dbReference>
<evidence type="ECO:0000259" key="6">
    <source>
        <dbReference type="PROSITE" id="PS50011"/>
    </source>
</evidence>
<dbReference type="PROSITE" id="PS00108">
    <property type="entry name" value="PROTEIN_KINASE_ST"/>
    <property type="match status" value="1"/>
</dbReference>
<dbReference type="KEGG" id="cme:CYME_CMF099C"/>
<accession>M1V746</accession>
<reference evidence="7 8" key="2">
    <citation type="journal article" date="2007" name="BMC Biol.">
        <title>A 100%-complete sequence reveals unusually simple genomic features in the hot-spring red alga Cyanidioschyzon merolae.</title>
        <authorList>
            <person name="Nozaki H."/>
            <person name="Takano H."/>
            <person name="Misumi O."/>
            <person name="Terasawa K."/>
            <person name="Matsuzaki M."/>
            <person name="Maruyama S."/>
            <person name="Nishida K."/>
            <person name="Yagisawa F."/>
            <person name="Yoshida Y."/>
            <person name="Fujiwara T."/>
            <person name="Takio S."/>
            <person name="Tamura K."/>
            <person name="Chung S.J."/>
            <person name="Nakamura S."/>
            <person name="Kuroiwa H."/>
            <person name="Tanaka K."/>
            <person name="Sato N."/>
            <person name="Kuroiwa T."/>
        </authorList>
    </citation>
    <scope>NUCLEOTIDE SEQUENCE [LARGE SCALE GENOMIC DNA]</scope>
    <source>
        <strain evidence="7 8">10D</strain>
    </source>
</reference>
<gene>
    <name evidence="7" type="ORF">CYME_CMF099C</name>
</gene>
<feature type="region of interest" description="Disordered" evidence="5">
    <location>
        <begin position="1"/>
        <end position="33"/>
    </location>
</feature>
<feature type="region of interest" description="Disordered" evidence="5">
    <location>
        <begin position="441"/>
        <end position="464"/>
    </location>
</feature>
<dbReference type="HOGENOM" id="CLU_361850_0_0_1"/>
<dbReference type="SMART" id="SM00220">
    <property type="entry name" value="S_TKc"/>
    <property type="match status" value="1"/>
</dbReference>
<evidence type="ECO:0000256" key="2">
    <source>
        <dbReference type="ARBA" id="ARBA00022741"/>
    </source>
</evidence>
<evidence type="ECO:0000313" key="8">
    <source>
        <dbReference type="Proteomes" id="UP000007014"/>
    </source>
</evidence>
<dbReference type="PROSITE" id="PS50011">
    <property type="entry name" value="PROTEIN_KINASE_DOM"/>
    <property type="match status" value="1"/>
</dbReference>
<sequence length="773" mass="84906">MRGPVGGRTAAVEPAVGATPAASASEPKDPVPTVVGQSCPCTGGKGFIVEKDVFLGSGHFGDVYKGRNALTGEPVAVKLEYRSRTIAYREWEVLMRMQGLGAPTVYYTGHVGRYFVCVMQLLGPTLQKALESRVSRRFTWPQVSQIALKCLALIKRVHDIGYVHGDVKPENFLLEYREPKNQTSSRQNTGGSCVDPLALLEVNIDARDASGTGANGTTSVSDPKYARVTPAKIDVNVPLYIIDMGLATRWREDDATGKHVPYGQRIDHFSGTVRYASVNAHLGRHLSRRDDLESLAYMLIYLLKGQLPWQGFVGDDKNMQVCESKGRMLVNDICRAVPDELRYFLAYVRQLKFAEQPDYEYMARILDCKQGIVWIHQQMRLMAEGVPLVPPYQARTPAAETVDVDSAAPSANIINLASDVSQNSAGAAEVLLVESSVPGTVGGKRRNGMSGQASAQAPKRARTPGAAAELQNTAQAVSRASSTEPDVGIRGGALAEHALSLALQDVGMRRGRFEIIAPRTTKTHQWVIISTSANNASSCAPASQVYTSHTSYKNLVREVERKWAQGMRISVLCFDGGMWTSVLNARDPVLVEQAMHYCPGNEVPRDWIRSKWDEGFYITACSANHTSWGIVASTMNRNKRYKQQSYIVSSTFPAKWCADKWTNGYAITSLCVQGPPSAEQWLVVMSRGTAFKEQVVELEFGYPSESIHHRWDEGYMLTAVACGSDISAYVMSRGHASGEEQRCTRTSHGPLCKIREDWSDGLFITATAFGRIT</sequence>
<dbReference type="OrthoDB" id="1932208at2759"/>
<dbReference type="Gramene" id="CMF099CT">
    <property type="protein sequence ID" value="CMF099CT"/>
    <property type="gene ID" value="CMF099C"/>
</dbReference>
<dbReference type="eggNOG" id="KOG1164">
    <property type="taxonomic scope" value="Eukaryota"/>
</dbReference>
<reference evidence="7 8" key="1">
    <citation type="journal article" date="2004" name="Nature">
        <title>Genome sequence of the ultrasmall unicellular red alga Cyanidioschyzon merolae 10D.</title>
        <authorList>
            <person name="Matsuzaki M."/>
            <person name="Misumi O."/>
            <person name="Shin-i T."/>
            <person name="Maruyama S."/>
            <person name="Takahara M."/>
            <person name="Miyagishima S."/>
            <person name="Mori T."/>
            <person name="Nishida K."/>
            <person name="Yagisawa F."/>
            <person name="Nishida K."/>
            <person name="Yoshida Y."/>
            <person name="Nishimura Y."/>
            <person name="Nakao S."/>
            <person name="Kobayashi T."/>
            <person name="Momoyama Y."/>
            <person name="Higashiyama T."/>
            <person name="Minoda A."/>
            <person name="Sano M."/>
            <person name="Nomoto H."/>
            <person name="Oishi K."/>
            <person name="Hayashi H."/>
            <person name="Ohta F."/>
            <person name="Nishizaka S."/>
            <person name="Haga S."/>
            <person name="Miura S."/>
            <person name="Morishita T."/>
            <person name="Kabeya Y."/>
            <person name="Terasawa K."/>
            <person name="Suzuki Y."/>
            <person name="Ishii Y."/>
            <person name="Asakawa S."/>
            <person name="Takano H."/>
            <person name="Ohta N."/>
            <person name="Kuroiwa H."/>
            <person name="Tanaka K."/>
            <person name="Shimizu N."/>
            <person name="Sugano S."/>
            <person name="Sato N."/>
            <person name="Nozaki H."/>
            <person name="Ogasawara N."/>
            <person name="Kohara Y."/>
            <person name="Kuroiwa T."/>
        </authorList>
    </citation>
    <scope>NUCLEOTIDE SEQUENCE [LARGE SCALE GENOMIC DNA]</scope>
    <source>
        <strain evidence="7 8">10D</strain>
    </source>
</reference>
<dbReference type="InterPro" id="IPR055900">
    <property type="entry name" value="DUF7477"/>
</dbReference>
<evidence type="ECO:0000256" key="5">
    <source>
        <dbReference type="SAM" id="MobiDB-lite"/>
    </source>
</evidence>
<evidence type="ECO:0000256" key="3">
    <source>
        <dbReference type="ARBA" id="ARBA00022840"/>
    </source>
</evidence>
<feature type="binding site" evidence="4">
    <location>
        <position position="78"/>
    </location>
    <ligand>
        <name>ATP</name>
        <dbReference type="ChEBI" id="CHEBI:30616"/>
    </ligand>
</feature>
<dbReference type="PANTHER" id="PTHR11909">
    <property type="entry name" value="CASEIN KINASE-RELATED"/>
    <property type="match status" value="1"/>
</dbReference>
<dbReference type="InterPro" id="IPR011009">
    <property type="entry name" value="Kinase-like_dom_sf"/>
</dbReference>
<dbReference type="SUPFAM" id="SSF56112">
    <property type="entry name" value="Protein kinase-like (PK-like)"/>
    <property type="match status" value="1"/>
</dbReference>
<dbReference type="OMA" id="QQWITIY"/>
<dbReference type="EMBL" id="AP006488">
    <property type="protein sequence ID" value="BAM79474.1"/>
    <property type="molecule type" value="Genomic_DNA"/>
</dbReference>
<dbReference type="Proteomes" id="UP000007014">
    <property type="component" value="Chromosome 6"/>
</dbReference>
<keyword evidence="2 4" id="KW-0547">Nucleotide-binding</keyword>